<dbReference type="InterPro" id="IPR006103">
    <property type="entry name" value="Glyco_hydro_2_cat"/>
</dbReference>
<dbReference type="PROSITE" id="PS00608">
    <property type="entry name" value="GLYCOSYL_HYDROL_F2_2"/>
    <property type="match status" value="1"/>
</dbReference>
<dbReference type="PRINTS" id="PR00132">
    <property type="entry name" value="GLHYDRLASE2"/>
</dbReference>
<dbReference type="SUPFAM" id="SSF51445">
    <property type="entry name" value="(Trans)glycosidases"/>
    <property type="match status" value="1"/>
</dbReference>
<accession>A0AAX3U4Q4</accession>
<dbReference type="FunFam" id="3.20.20.80:FF:000080">
    <property type="entry name" value="Beta-glucuronidase UidA"/>
    <property type="match status" value="1"/>
</dbReference>
<evidence type="ECO:0000259" key="9">
    <source>
        <dbReference type="Pfam" id="PF02837"/>
    </source>
</evidence>
<dbReference type="GO" id="GO:0004566">
    <property type="term" value="F:beta-glucuronidase activity"/>
    <property type="evidence" value="ECO:0007669"/>
    <property type="project" value="UniProtKB-EC"/>
</dbReference>
<dbReference type="InterPro" id="IPR036156">
    <property type="entry name" value="Beta-gal/glucu_dom_sf"/>
</dbReference>
<dbReference type="SUPFAM" id="SSF49785">
    <property type="entry name" value="Galactose-binding domain-like"/>
    <property type="match status" value="1"/>
</dbReference>
<evidence type="ECO:0000259" key="8">
    <source>
        <dbReference type="Pfam" id="PF02836"/>
    </source>
</evidence>
<evidence type="ECO:0000256" key="4">
    <source>
        <dbReference type="ARBA" id="ARBA00022801"/>
    </source>
</evidence>
<dbReference type="Pfam" id="PF02836">
    <property type="entry name" value="Glyco_hydro_2_C"/>
    <property type="match status" value="1"/>
</dbReference>
<dbReference type="InterPro" id="IPR013783">
    <property type="entry name" value="Ig-like_fold"/>
</dbReference>
<dbReference type="RefSeq" id="WP_274680210.1">
    <property type="nucleotide sequence ID" value="NZ_CP118709.1"/>
</dbReference>
<keyword evidence="4 6" id="KW-0378">Hydrolase</keyword>
<dbReference type="Gene3D" id="2.60.120.260">
    <property type="entry name" value="Galactose-binding domain-like"/>
    <property type="match status" value="1"/>
</dbReference>
<evidence type="ECO:0000313" key="11">
    <source>
        <dbReference type="Proteomes" id="UP001239257"/>
    </source>
</evidence>
<dbReference type="GO" id="GO:0005975">
    <property type="term" value="P:carbohydrate metabolic process"/>
    <property type="evidence" value="ECO:0007669"/>
    <property type="project" value="InterPro"/>
</dbReference>
<evidence type="ECO:0000256" key="1">
    <source>
        <dbReference type="ARBA" id="ARBA00007401"/>
    </source>
</evidence>
<dbReference type="EMBL" id="CP118709">
    <property type="protein sequence ID" value="WGK81778.1"/>
    <property type="molecule type" value="Genomic_DNA"/>
</dbReference>
<evidence type="ECO:0000256" key="5">
    <source>
        <dbReference type="ARBA" id="ARBA00023295"/>
    </source>
</evidence>
<dbReference type="InterPro" id="IPR006101">
    <property type="entry name" value="Glyco_hydro_2"/>
</dbReference>
<dbReference type="PANTHER" id="PTHR10066:SF67">
    <property type="entry name" value="BETA-GLUCURONIDASE"/>
    <property type="match status" value="1"/>
</dbReference>
<sequence length="615" mass="69714">MSEMLYPQTSETRSVVDISGIWQFKIDTHNEGRSQGWANGLTDTIEMAVPSSYNDIFTDKTIRDHCGDVWYQTEFYVAEEWHEKDIYVRFGSATHRAVVWLNGQEIVSHEGGYTPFAGKLNDAIKPGQKNRLVVVVNNELFETSIPCGFVKEYDDGVKEVKPWFDFFNYSGLHRPVKLVALPKQRIEDITVLTDFEGTTGNISYQLETTTPAGSEVLVRVLDQDGKEVAQAHGENGELSIDNVILWQPGKGYLYAVEVNITANGKVIDQYTLDVGVRTVEVKGKQFLINKEPFYFKGFGKHEDSDFRGRGYDAALNLRDFELLDWINANSIRTSHYPYAEEFMQMADRKGLVVINETPAVGQMNIMAFGGDINSAFSALGSGSKDGEIKNFFELESVKNEGLKNQKQAIKELFQRDKNHACVVMWSLSNEPDTSHPAANDYFGQIFDYARSQDPQNRPLTFVNVLIAPYGVCQAHQHADVICLNRYYGWYMQGGYEMRFAAESFSAELAGWSQEGKPIVITEYGADTLAGLHKLPSVQWSEEYQVEYLDEQHKAFDSCDAVVGEQMWNFADFQTWEGIVRADGNKKGAFTRARQPKMSAHHLRKRWAKIPNTNHK</sequence>
<evidence type="ECO:0000259" key="7">
    <source>
        <dbReference type="Pfam" id="PF00703"/>
    </source>
</evidence>
<dbReference type="PANTHER" id="PTHR10066">
    <property type="entry name" value="BETA-GLUCURONIDASE"/>
    <property type="match status" value="1"/>
</dbReference>
<dbReference type="InterPro" id="IPR017853">
    <property type="entry name" value="GH"/>
</dbReference>
<protein>
    <recommendedName>
        <fullName evidence="3">Beta-glucuronidase</fullName>
        <ecNumber evidence="2">3.2.1.31</ecNumber>
    </recommendedName>
</protein>
<reference evidence="10" key="1">
    <citation type="submission" date="2022-02" db="EMBL/GenBank/DDBJ databases">
        <title>Emergence and expansion in Europe of a Vibrio aestuarianus clonal complex pathogenic for oysters.</title>
        <authorList>
            <person name="Mesnil A."/>
            <person name="Travers M.-A."/>
        </authorList>
    </citation>
    <scope>NUCLEOTIDE SEQUENCE</scope>
    <source>
        <strain evidence="10">U29</strain>
    </source>
</reference>
<dbReference type="Pfam" id="PF02837">
    <property type="entry name" value="Glyco_hydro_2_N"/>
    <property type="match status" value="1"/>
</dbReference>
<evidence type="ECO:0000313" key="10">
    <source>
        <dbReference type="EMBL" id="WGK81778.1"/>
    </source>
</evidence>
<evidence type="ECO:0000256" key="3">
    <source>
        <dbReference type="ARBA" id="ARBA00016205"/>
    </source>
</evidence>
<dbReference type="InterPro" id="IPR023232">
    <property type="entry name" value="Glyco_hydro_2_AS"/>
</dbReference>
<feature type="domain" description="Glycoside hydrolase family 2 catalytic" evidence="8">
    <location>
        <begin position="279"/>
        <end position="609"/>
    </location>
</feature>
<organism evidence="10 11">
    <name type="scientific">Vibrio aestuarianus</name>
    <dbReference type="NCBI Taxonomy" id="28171"/>
    <lineage>
        <taxon>Bacteria</taxon>
        <taxon>Pseudomonadati</taxon>
        <taxon>Pseudomonadota</taxon>
        <taxon>Gammaproteobacteria</taxon>
        <taxon>Vibrionales</taxon>
        <taxon>Vibrionaceae</taxon>
        <taxon>Vibrio</taxon>
    </lineage>
</organism>
<evidence type="ECO:0000256" key="6">
    <source>
        <dbReference type="RuleBase" id="RU361154"/>
    </source>
</evidence>
<dbReference type="GO" id="GO:0030246">
    <property type="term" value="F:carbohydrate binding"/>
    <property type="evidence" value="ECO:0007669"/>
    <property type="project" value="TreeGrafter"/>
</dbReference>
<name>A0AAX3U4Q4_9VIBR</name>
<evidence type="ECO:0000256" key="2">
    <source>
        <dbReference type="ARBA" id="ARBA00012761"/>
    </source>
</evidence>
<dbReference type="InterPro" id="IPR008979">
    <property type="entry name" value="Galactose-bd-like_sf"/>
</dbReference>
<feature type="domain" description="Glycoside hydrolase family 2 immunoglobulin-like beta-sandwich" evidence="7">
    <location>
        <begin position="185"/>
        <end position="277"/>
    </location>
</feature>
<dbReference type="AlphaFoldDB" id="A0AAX3U4Q4"/>
<dbReference type="InterPro" id="IPR006102">
    <property type="entry name" value="Ig-like_GH2"/>
</dbReference>
<dbReference type="GO" id="GO:0019391">
    <property type="term" value="P:glucuronoside catabolic process"/>
    <property type="evidence" value="ECO:0007669"/>
    <property type="project" value="TreeGrafter"/>
</dbReference>
<proteinExistence type="inferred from homology"/>
<dbReference type="InterPro" id="IPR006104">
    <property type="entry name" value="Glyco_hydro_2_N"/>
</dbReference>
<keyword evidence="5 6" id="KW-0326">Glycosidase</keyword>
<dbReference type="SUPFAM" id="SSF49303">
    <property type="entry name" value="beta-Galactosidase/glucuronidase domain"/>
    <property type="match status" value="1"/>
</dbReference>
<dbReference type="PROSITE" id="PS00719">
    <property type="entry name" value="GLYCOSYL_HYDROL_F2_1"/>
    <property type="match status" value="1"/>
</dbReference>
<dbReference type="NCBIfam" id="NF007538">
    <property type="entry name" value="PRK10150.1"/>
    <property type="match status" value="1"/>
</dbReference>
<dbReference type="InterPro" id="IPR023230">
    <property type="entry name" value="Glyco_hydro_2_CS"/>
</dbReference>
<dbReference type="Proteomes" id="UP001239257">
    <property type="component" value="Chromosome 1"/>
</dbReference>
<gene>
    <name evidence="10" type="primary">uidA</name>
    <name evidence="10" type="ORF">PYE51_00535</name>
</gene>
<comment type="similarity">
    <text evidence="1 6">Belongs to the glycosyl hydrolase 2 family.</text>
</comment>
<dbReference type="Gene3D" id="2.60.40.10">
    <property type="entry name" value="Immunoglobulins"/>
    <property type="match status" value="1"/>
</dbReference>
<dbReference type="EC" id="3.2.1.31" evidence="2"/>
<dbReference type="FunFam" id="2.60.40.10:FF:001198">
    <property type="entry name" value="Beta-glucuronidase UidA"/>
    <property type="match status" value="1"/>
</dbReference>
<dbReference type="Gene3D" id="3.20.20.80">
    <property type="entry name" value="Glycosidases"/>
    <property type="match status" value="1"/>
</dbReference>
<feature type="domain" description="Glycosyl hydrolases family 2 sugar binding" evidence="9">
    <location>
        <begin position="18"/>
        <end position="182"/>
    </location>
</feature>
<dbReference type="Pfam" id="PF00703">
    <property type="entry name" value="Glyco_hydro_2"/>
    <property type="match status" value="1"/>
</dbReference>